<evidence type="ECO:0000313" key="3">
    <source>
        <dbReference type="EMBL" id="HJB10700.1"/>
    </source>
</evidence>
<gene>
    <name evidence="3" type="ORF">H9786_09265</name>
</gene>
<dbReference type="Pfam" id="PF04542">
    <property type="entry name" value="Sigma70_r2"/>
    <property type="match status" value="1"/>
</dbReference>
<evidence type="ECO:0000259" key="2">
    <source>
        <dbReference type="Pfam" id="PF04542"/>
    </source>
</evidence>
<comment type="caution">
    <text evidence="3">The sequence shown here is derived from an EMBL/GenBank/DDBJ whole genome shotgun (WGS) entry which is preliminary data.</text>
</comment>
<dbReference type="EMBL" id="DWZH01000069">
    <property type="protein sequence ID" value="HJB10700.1"/>
    <property type="molecule type" value="Genomic_DNA"/>
</dbReference>
<dbReference type="PANTHER" id="PTHR30173">
    <property type="entry name" value="SIGMA 19 FACTOR"/>
    <property type="match status" value="1"/>
</dbReference>
<dbReference type="InterPro" id="IPR013325">
    <property type="entry name" value="RNA_pol_sigma_r2"/>
</dbReference>
<dbReference type="Proteomes" id="UP000823823">
    <property type="component" value="Unassembled WGS sequence"/>
</dbReference>
<dbReference type="Gene3D" id="1.10.1740.10">
    <property type="match status" value="1"/>
</dbReference>
<reference evidence="3" key="2">
    <citation type="submission" date="2021-04" db="EMBL/GenBank/DDBJ databases">
        <authorList>
            <person name="Gilroy R."/>
        </authorList>
    </citation>
    <scope>NUCLEOTIDE SEQUENCE</scope>
    <source>
        <strain evidence="3">ChiHjej13B12-24818</strain>
    </source>
</reference>
<dbReference type="GO" id="GO:0016987">
    <property type="term" value="F:sigma factor activity"/>
    <property type="evidence" value="ECO:0007669"/>
    <property type="project" value="TreeGrafter"/>
</dbReference>
<proteinExistence type="predicted"/>
<sequence>MDGTSATNDGGPSRDHGTSGTNDDTTGAGHHDLSAAFEARRGHLRAVATRILGSTAEAEDAVQEAWLRLDRHRNERIDNLGGWLTRVVGRICIDMLRSRSSRAESALDSWIDELVVTQEAGGPEHAALEADALVPAMLIVLETLRPQERVAFVLHDVSGASCGAPAGGRWA</sequence>
<dbReference type="NCBIfam" id="TIGR02937">
    <property type="entry name" value="sigma70-ECF"/>
    <property type="match status" value="1"/>
</dbReference>
<dbReference type="InterPro" id="IPR007627">
    <property type="entry name" value="RNA_pol_sigma70_r2"/>
</dbReference>
<dbReference type="AlphaFoldDB" id="A0A9D2RP02"/>
<accession>A0A9D2RP02</accession>
<reference evidence="3" key="1">
    <citation type="journal article" date="2021" name="PeerJ">
        <title>Extensive microbial diversity within the chicken gut microbiome revealed by metagenomics and culture.</title>
        <authorList>
            <person name="Gilroy R."/>
            <person name="Ravi A."/>
            <person name="Getino M."/>
            <person name="Pursley I."/>
            <person name="Horton D.L."/>
            <person name="Alikhan N.F."/>
            <person name="Baker D."/>
            <person name="Gharbi K."/>
            <person name="Hall N."/>
            <person name="Watson M."/>
            <person name="Adriaenssens E.M."/>
            <person name="Foster-Nyarko E."/>
            <person name="Jarju S."/>
            <person name="Secka A."/>
            <person name="Antonio M."/>
            <person name="Oren A."/>
            <person name="Chaudhuri R.R."/>
            <person name="La Ragione R."/>
            <person name="Hildebrand F."/>
            <person name="Pallen M.J."/>
        </authorList>
    </citation>
    <scope>NUCLEOTIDE SEQUENCE</scope>
    <source>
        <strain evidence="3">ChiHjej13B12-24818</strain>
    </source>
</reference>
<dbReference type="GO" id="GO:0006352">
    <property type="term" value="P:DNA-templated transcription initiation"/>
    <property type="evidence" value="ECO:0007669"/>
    <property type="project" value="InterPro"/>
</dbReference>
<evidence type="ECO:0000313" key="4">
    <source>
        <dbReference type="Proteomes" id="UP000823823"/>
    </source>
</evidence>
<organism evidence="3 4">
    <name type="scientific">Candidatus Brachybacterium merdavium</name>
    <dbReference type="NCBI Taxonomy" id="2838513"/>
    <lineage>
        <taxon>Bacteria</taxon>
        <taxon>Bacillati</taxon>
        <taxon>Actinomycetota</taxon>
        <taxon>Actinomycetes</taxon>
        <taxon>Micrococcales</taxon>
        <taxon>Dermabacteraceae</taxon>
        <taxon>Brachybacterium</taxon>
    </lineage>
</organism>
<evidence type="ECO:0000256" key="1">
    <source>
        <dbReference type="SAM" id="MobiDB-lite"/>
    </source>
</evidence>
<name>A0A9D2RP02_9MICO</name>
<dbReference type="SUPFAM" id="SSF88946">
    <property type="entry name" value="Sigma2 domain of RNA polymerase sigma factors"/>
    <property type="match status" value="1"/>
</dbReference>
<feature type="region of interest" description="Disordered" evidence="1">
    <location>
        <begin position="1"/>
        <end position="30"/>
    </location>
</feature>
<feature type="compositionally biased region" description="Polar residues" evidence="1">
    <location>
        <begin position="1"/>
        <end position="10"/>
    </location>
</feature>
<feature type="domain" description="RNA polymerase sigma-70 region 2" evidence="2">
    <location>
        <begin position="37"/>
        <end position="100"/>
    </location>
</feature>
<dbReference type="PANTHER" id="PTHR30173:SF43">
    <property type="entry name" value="ECF RNA POLYMERASE SIGMA FACTOR SIGI-RELATED"/>
    <property type="match status" value="1"/>
</dbReference>
<dbReference type="InterPro" id="IPR014284">
    <property type="entry name" value="RNA_pol_sigma-70_dom"/>
</dbReference>
<protein>
    <submittedName>
        <fullName evidence="3">Sigma-70 family RNA polymerase sigma factor</fullName>
    </submittedName>
</protein>
<dbReference type="InterPro" id="IPR052704">
    <property type="entry name" value="ECF_Sigma-70_Domain"/>
</dbReference>